<comment type="caution">
    <text evidence="2">The sequence shown here is derived from an EMBL/GenBank/DDBJ whole genome shotgun (WGS) entry which is preliminary data.</text>
</comment>
<dbReference type="EMBL" id="JAANBB010000129">
    <property type="protein sequence ID" value="KAF7549155.1"/>
    <property type="molecule type" value="Genomic_DNA"/>
</dbReference>
<sequence>MLGFRALYHSLRLKVYTVTLSQILATICAFLTTIAAVLLTTKIIPELTTMQIQQESWFGSQQLSASYQDEYSTTREDIGSLLLARRMSNFTYPRHTYADLVFPTLGINYTNWNANISAQVRTPAAKLLPSCVKLSDGDFNVTIKNNTSGGFTATIYQNFTCPSGSSASLDDTLYINATVEKYGLSYVAGLAQSPGNTLDIGPTCHLVLDNDALLNTPWRVQTYVWGKFLNSTMDFDYLSVWRCNYSWAEVTTDVGLVWTNKVIQIDHQNPPTQDNSTIKPWSPPFGFPELGGSQGILPVNEVFPDTEVEDPLVSHLSTQFSVIVEPFGPIQIEDFGKPGQDDEILDELHSNLGFRMGFRLNRFAAHYGRQRKLAAEYGIEGPGT</sequence>
<keyword evidence="3" id="KW-1185">Reference proteome</keyword>
<dbReference type="AlphaFoldDB" id="A0A9P5H9L0"/>
<reference evidence="2" key="1">
    <citation type="submission" date="2020-03" db="EMBL/GenBank/DDBJ databases">
        <title>Draft Genome Sequence of Cylindrodendrum hubeiense.</title>
        <authorList>
            <person name="Buettner E."/>
            <person name="Kellner H."/>
        </authorList>
    </citation>
    <scope>NUCLEOTIDE SEQUENCE</scope>
    <source>
        <strain evidence="2">IHI 201604</strain>
    </source>
</reference>
<organism evidence="2 3">
    <name type="scientific">Cylindrodendrum hubeiense</name>
    <dbReference type="NCBI Taxonomy" id="595255"/>
    <lineage>
        <taxon>Eukaryota</taxon>
        <taxon>Fungi</taxon>
        <taxon>Dikarya</taxon>
        <taxon>Ascomycota</taxon>
        <taxon>Pezizomycotina</taxon>
        <taxon>Sordariomycetes</taxon>
        <taxon>Hypocreomycetidae</taxon>
        <taxon>Hypocreales</taxon>
        <taxon>Nectriaceae</taxon>
        <taxon>Cylindrodendrum</taxon>
    </lineage>
</organism>
<evidence type="ECO:0000256" key="1">
    <source>
        <dbReference type="SAM" id="Phobius"/>
    </source>
</evidence>
<keyword evidence="1" id="KW-0812">Transmembrane</keyword>
<protein>
    <submittedName>
        <fullName evidence="2">Uncharacterized protein</fullName>
    </submittedName>
</protein>
<evidence type="ECO:0000313" key="3">
    <source>
        <dbReference type="Proteomes" id="UP000722485"/>
    </source>
</evidence>
<keyword evidence="1" id="KW-0472">Membrane</keyword>
<feature type="transmembrane region" description="Helical" evidence="1">
    <location>
        <begin position="20"/>
        <end position="40"/>
    </location>
</feature>
<dbReference type="Proteomes" id="UP000722485">
    <property type="component" value="Unassembled WGS sequence"/>
</dbReference>
<name>A0A9P5H9L0_9HYPO</name>
<keyword evidence="1" id="KW-1133">Transmembrane helix</keyword>
<gene>
    <name evidence="2" type="ORF">G7Z17_g6568</name>
</gene>
<dbReference type="OrthoDB" id="5332281at2759"/>
<proteinExistence type="predicted"/>
<evidence type="ECO:0000313" key="2">
    <source>
        <dbReference type="EMBL" id="KAF7549155.1"/>
    </source>
</evidence>
<accession>A0A9P5H9L0</accession>